<protein>
    <submittedName>
        <fullName evidence="8">DUF1049 domain-containing protein</fullName>
    </submittedName>
</protein>
<dbReference type="KEGG" id="acru:HHL28_17770"/>
<evidence type="ECO:0000256" key="6">
    <source>
        <dbReference type="SAM" id="Phobius"/>
    </source>
</evidence>
<dbReference type="Pfam" id="PF06305">
    <property type="entry name" value="LapA_dom"/>
    <property type="match status" value="1"/>
</dbReference>
<evidence type="ECO:0000256" key="1">
    <source>
        <dbReference type="ARBA" id="ARBA00022475"/>
    </source>
</evidence>
<evidence type="ECO:0000313" key="8">
    <source>
        <dbReference type="EMBL" id="QJE74661.1"/>
    </source>
</evidence>
<dbReference type="AlphaFoldDB" id="A0A858RBE0"/>
<feature type="domain" description="Lipopolysaccharide assembly protein A" evidence="7">
    <location>
        <begin position="23"/>
        <end position="87"/>
    </location>
</feature>
<reference evidence="8" key="1">
    <citation type="submission" date="2020-04" db="EMBL/GenBank/DDBJ databases">
        <title>A desert anoxygenic phototrophic bacterium fixes CO2 using RubisCO under aerobic conditions.</title>
        <authorList>
            <person name="Tang K."/>
        </authorList>
    </citation>
    <scope>NUCLEOTIDE SEQUENCE [LARGE SCALE GENOMIC DNA]</scope>
    <source>
        <strain evidence="8">MIMtkB3</strain>
    </source>
</reference>
<keyword evidence="4 6" id="KW-0472">Membrane</keyword>
<feature type="compositionally biased region" description="Low complexity" evidence="5">
    <location>
        <begin position="101"/>
        <end position="113"/>
    </location>
</feature>
<keyword evidence="1" id="KW-1003">Cell membrane</keyword>
<gene>
    <name evidence="8" type="ORF">HHL28_17770</name>
</gene>
<keyword evidence="2 6" id="KW-0812">Transmembrane</keyword>
<evidence type="ECO:0000256" key="2">
    <source>
        <dbReference type="ARBA" id="ARBA00022692"/>
    </source>
</evidence>
<feature type="region of interest" description="Disordered" evidence="5">
    <location>
        <begin position="90"/>
        <end position="113"/>
    </location>
</feature>
<dbReference type="Proteomes" id="UP000501891">
    <property type="component" value="Chromosome"/>
</dbReference>
<dbReference type="GO" id="GO:0005886">
    <property type="term" value="C:plasma membrane"/>
    <property type="evidence" value="ECO:0007669"/>
    <property type="project" value="InterPro"/>
</dbReference>
<proteinExistence type="predicted"/>
<evidence type="ECO:0000256" key="5">
    <source>
        <dbReference type="SAM" id="MobiDB-lite"/>
    </source>
</evidence>
<dbReference type="InterPro" id="IPR010445">
    <property type="entry name" value="LapA_dom"/>
</dbReference>
<keyword evidence="3 6" id="KW-1133">Transmembrane helix</keyword>
<keyword evidence="9" id="KW-1185">Reference proteome</keyword>
<name>A0A858RBE0_9PROT</name>
<evidence type="ECO:0000256" key="4">
    <source>
        <dbReference type="ARBA" id="ARBA00023136"/>
    </source>
</evidence>
<accession>A0A858RBE0</accession>
<feature type="transmembrane region" description="Helical" evidence="6">
    <location>
        <begin position="44"/>
        <end position="64"/>
    </location>
</feature>
<sequence>MRYLSWLVTLPVALLAVSFAVSNLEPVSLGLWPLPFRVEAPAFTLVLVTLVLGFLQGALVAWLGQHGHRKAERQHQARADRLQRELDTLKAQPAVPPAPAAPARAMVTSAPRS</sequence>
<organism evidence="8 9">
    <name type="scientific">Aerophototrophica crusticola</name>
    <dbReference type="NCBI Taxonomy" id="1709002"/>
    <lineage>
        <taxon>Bacteria</taxon>
        <taxon>Pseudomonadati</taxon>
        <taxon>Pseudomonadota</taxon>
        <taxon>Alphaproteobacteria</taxon>
        <taxon>Rhodospirillales</taxon>
        <taxon>Rhodospirillaceae</taxon>
        <taxon>Aerophototrophica</taxon>
    </lineage>
</organism>
<dbReference type="EMBL" id="CP051775">
    <property type="protein sequence ID" value="QJE74661.1"/>
    <property type="molecule type" value="Genomic_DNA"/>
</dbReference>
<evidence type="ECO:0000313" key="9">
    <source>
        <dbReference type="Proteomes" id="UP000501891"/>
    </source>
</evidence>
<evidence type="ECO:0000259" key="7">
    <source>
        <dbReference type="Pfam" id="PF06305"/>
    </source>
</evidence>
<evidence type="ECO:0000256" key="3">
    <source>
        <dbReference type="ARBA" id="ARBA00022989"/>
    </source>
</evidence>